<feature type="transmembrane region" description="Helical" evidence="1">
    <location>
        <begin position="265"/>
        <end position="286"/>
    </location>
</feature>
<name>A0A3E0GV65_9PSEU</name>
<evidence type="ECO:0000313" key="2">
    <source>
        <dbReference type="EMBL" id="REH28638.1"/>
    </source>
</evidence>
<dbReference type="Proteomes" id="UP000256269">
    <property type="component" value="Unassembled WGS sequence"/>
</dbReference>
<accession>A0A3E0GV65</accession>
<dbReference type="PANTHER" id="PTHR35007:SF1">
    <property type="entry name" value="PILUS ASSEMBLY PROTEIN"/>
    <property type="match status" value="1"/>
</dbReference>
<dbReference type="AlphaFoldDB" id="A0A3E0GV65"/>
<keyword evidence="1" id="KW-0472">Membrane</keyword>
<dbReference type="PANTHER" id="PTHR35007">
    <property type="entry name" value="INTEGRAL MEMBRANE PROTEIN-RELATED"/>
    <property type="match status" value="1"/>
</dbReference>
<sequence>MNTELVLLGLGVAAGVLLIAAALLPARRESLVTAIARVDAINADPDQPVRPPMWWRAMLEQLTASCARSTLSWWRIPAADLIVLNRTPLAFTTRRTVAAGMGALITTVVAVRVLPSAQFPIAAAVAGAVVGWVLPARVVARAARQARVEFVAAIAVLCDLTAQERDAGRAPAQAVAEAAAVAEGWVSVMVRARLRSAQRLGNTPWDALSALAEQIQVREVADLGEIIATASDGAAISRALRDKAAALRVRAVQADTAAATARVEWLVWPVGLLVIGMTALVLRGIATQIAIP</sequence>
<proteinExistence type="predicted"/>
<evidence type="ECO:0000256" key="1">
    <source>
        <dbReference type="SAM" id="Phobius"/>
    </source>
</evidence>
<dbReference type="EMBL" id="QUNO01000026">
    <property type="protein sequence ID" value="REH28638.1"/>
    <property type="molecule type" value="Genomic_DNA"/>
</dbReference>
<keyword evidence="3" id="KW-1185">Reference proteome</keyword>
<comment type="caution">
    <text evidence="2">The sequence shown here is derived from an EMBL/GenBank/DDBJ whole genome shotgun (WGS) entry which is preliminary data.</text>
</comment>
<protein>
    <submittedName>
        <fullName evidence="2">Flp pilus assembly protein TadB</fullName>
    </submittedName>
</protein>
<dbReference type="RefSeq" id="WP_116181418.1">
    <property type="nucleotide sequence ID" value="NZ_CP144375.1"/>
</dbReference>
<keyword evidence="1" id="KW-1133">Transmembrane helix</keyword>
<evidence type="ECO:0000313" key="3">
    <source>
        <dbReference type="Proteomes" id="UP000256269"/>
    </source>
</evidence>
<reference evidence="2 3" key="1">
    <citation type="submission" date="2018-08" db="EMBL/GenBank/DDBJ databases">
        <title>Genomic Encyclopedia of Archaeal and Bacterial Type Strains, Phase II (KMG-II): from individual species to whole genera.</title>
        <authorList>
            <person name="Goeker M."/>
        </authorList>
    </citation>
    <scope>NUCLEOTIDE SEQUENCE [LARGE SCALE GENOMIC DNA]</scope>
    <source>
        <strain evidence="2 3">DSM 45791</strain>
    </source>
</reference>
<dbReference type="OrthoDB" id="5243064at2"/>
<organism evidence="2 3">
    <name type="scientific">Kutzneria buriramensis</name>
    <dbReference type="NCBI Taxonomy" id="1045776"/>
    <lineage>
        <taxon>Bacteria</taxon>
        <taxon>Bacillati</taxon>
        <taxon>Actinomycetota</taxon>
        <taxon>Actinomycetes</taxon>
        <taxon>Pseudonocardiales</taxon>
        <taxon>Pseudonocardiaceae</taxon>
        <taxon>Kutzneria</taxon>
    </lineage>
</organism>
<keyword evidence="1" id="KW-0812">Transmembrane</keyword>
<gene>
    <name evidence="2" type="ORF">BCF44_12680</name>
</gene>